<dbReference type="GO" id="GO:0003677">
    <property type="term" value="F:DNA binding"/>
    <property type="evidence" value="ECO:0007669"/>
    <property type="project" value="InterPro"/>
</dbReference>
<dbReference type="CDD" id="cd12148">
    <property type="entry name" value="fungal_TF_MHR"/>
    <property type="match status" value="1"/>
</dbReference>
<dbReference type="AlphaFoldDB" id="A0A8H7TDV0"/>
<evidence type="ECO:0000313" key="7">
    <source>
        <dbReference type="Proteomes" id="UP000664132"/>
    </source>
</evidence>
<sequence>MDAATTNNKSANAAEKPTNDPNAIKWSSSPSAPSQTPLIGSCIHCRRRKVRCDKQSPCGNCVRFGKECELAPRKRAPRRPRKPADGGDYTGRELELMKRLNSLEGIVKELSGHVETSDSSPTKPADSTQNGEDIHIRTVGMSHTAPSGLRVPESGDGAQIERSLGTLMLSDEGKTRYVQRNFFSRLTDEVDDLVQLFFDGDHEDDEDTPSPETSSASNDRDHQSFVFGYASTQVNMRDLHPLPSQLPYYLQTFAEKVDFLVKVVHMPTIEALFKEAQHDLNSLSRSTEALMFAIYFAVITSMSVEEVKSNLGCERKAAYDRYRFGVEQALARANFLDTSDLVTLQAFVLYLATVRCEDHTRVAWALMRSAVGVAQSMGLHRDGAMFHLSPYDVEMRRRLWWQLCILDFRLSEKDGSETCTMDISFDTKRPLNINDSDLLHDALVAPEPRVGLTDLSIALISCEISSAAYRLMSAPRDDGATQVSGKEERIRKFCQVLEEKYVKHCTDSSPLSWMVSRLCRLVICKLESMLLMPLTRTESTNRDPESKELYDKMFLASIEVVELRRDLEADITKQWHWYLRTIIQWHAIAYLLSELCVREPDDNVTRAWNVLDLVFQDYRDFQGHGAPGMLMAPMKKLIARARQKRAQDLEKLRTTEAAVPSSQADNKPAFQIPPLPSDVPPAQDFFPGTFDYHNVSNPQEQTYGDYQQDWLQQQQQYPNIAPTPWLLEDSALQDLGIDVNYLDPNMEWEGLNDLMRQMEPAYGPNSHGPFGGW</sequence>
<dbReference type="GO" id="GO:0008270">
    <property type="term" value="F:zinc ion binding"/>
    <property type="evidence" value="ECO:0007669"/>
    <property type="project" value="InterPro"/>
</dbReference>
<feature type="region of interest" description="Disordered" evidence="4">
    <location>
        <begin position="200"/>
        <end position="221"/>
    </location>
</feature>
<accession>A0A8H7TDV0</accession>
<organism evidence="6 7">
    <name type="scientific">Cadophora malorum</name>
    <dbReference type="NCBI Taxonomy" id="108018"/>
    <lineage>
        <taxon>Eukaryota</taxon>
        <taxon>Fungi</taxon>
        <taxon>Dikarya</taxon>
        <taxon>Ascomycota</taxon>
        <taxon>Pezizomycotina</taxon>
        <taxon>Leotiomycetes</taxon>
        <taxon>Helotiales</taxon>
        <taxon>Ploettnerulaceae</taxon>
        <taxon>Cadophora</taxon>
    </lineage>
</organism>
<dbReference type="GO" id="GO:0005634">
    <property type="term" value="C:nucleus"/>
    <property type="evidence" value="ECO:0007669"/>
    <property type="project" value="UniProtKB-SubCell"/>
</dbReference>
<reference evidence="6" key="1">
    <citation type="submission" date="2021-02" db="EMBL/GenBank/DDBJ databases">
        <title>Genome sequence Cadophora malorum strain M34.</title>
        <authorList>
            <person name="Stefanovic E."/>
            <person name="Vu D."/>
            <person name="Scully C."/>
            <person name="Dijksterhuis J."/>
            <person name="Roader J."/>
            <person name="Houbraken J."/>
        </authorList>
    </citation>
    <scope>NUCLEOTIDE SEQUENCE</scope>
    <source>
        <strain evidence="6">M34</strain>
    </source>
</reference>
<dbReference type="Pfam" id="PF00172">
    <property type="entry name" value="Zn_clus"/>
    <property type="match status" value="1"/>
</dbReference>
<gene>
    <name evidence="6" type="ORF">IFR04_009461</name>
</gene>
<dbReference type="InterPro" id="IPR007219">
    <property type="entry name" value="XnlR_reg_dom"/>
</dbReference>
<evidence type="ECO:0000256" key="3">
    <source>
        <dbReference type="ARBA" id="ARBA00023242"/>
    </source>
</evidence>
<protein>
    <recommendedName>
        <fullName evidence="5">Zn(2)-C6 fungal-type domain-containing protein</fullName>
    </recommendedName>
</protein>
<comment type="subcellular location">
    <subcellularLocation>
        <location evidence="1">Nucleus</location>
    </subcellularLocation>
</comment>
<dbReference type="GO" id="GO:0006351">
    <property type="term" value="P:DNA-templated transcription"/>
    <property type="evidence" value="ECO:0007669"/>
    <property type="project" value="InterPro"/>
</dbReference>
<dbReference type="Proteomes" id="UP000664132">
    <property type="component" value="Unassembled WGS sequence"/>
</dbReference>
<dbReference type="PANTHER" id="PTHR31001:SF50">
    <property type="entry name" value="ZN(II)2CYS6 TRANSCRIPTION FACTOR (EUROFUNG)"/>
    <property type="match status" value="1"/>
</dbReference>
<name>A0A8H7TDV0_9HELO</name>
<dbReference type="SUPFAM" id="SSF57701">
    <property type="entry name" value="Zn2/Cys6 DNA-binding domain"/>
    <property type="match status" value="1"/>
</dbReference>
<dbReference type="GO" id="GO:0000981">
    <property type="term" value="F:DNA-binding transcription factor activity, RNA polymerase II-specific"/>
    <property type="evidence" value="ECO:0007669"/>
    <property type="project" value="InterPro"/>
</dbReference>
<dbReference type="EMBL" id="JAFJYH010000156">
    <property type="protein sequence ID" value="KAG4417392.1"/>
    <property type="molecule type" value="Genomic_DNA"/>
</dbReference>
<proteinExistence type="predicted"/>
<evidence type="ECO:0000256" key="2">
    <source>
        <dbReference type="ARBA" id="ARBA00022723"/>
    </source>
</evidence>
<feature type="compositionally biased region" description="Low complexity" evidence="4">
    <location>
        <begin position="1"/>
        <end position="14"/>
    </location>
</feature>
<feature type="compositionally biased region" description="Polar residues" evidence="4">
    <location>
        <begin position="19"/>
        <end position="38"/>
    </location>
</feature>
<keyword evidence="7" id="KW-1185">Reference proteome</keyword>
<dbReference type="CDD" id="cd00067">
    <property type="entry name" value="GAL4"/>
    <property type="match status" value="1"/>
</dbReference>
<evidence type="ECO:0000256" key="1">
    <source>
        <dbReference type="ARBA" id="ARBA00004123"/>
    </source>
</evidence>
<dbReference type="Gene3D" id="4.10.240.10">
    <property type="entry name" value="Zn(2)-C6 fungal-type DNA-binding domain"/>
    <property type="match status" value="1"/>
</dbReference>
<dbReference type="PANTHER" id="PTHR31001">
    <property type="entry name" value="UNCHARACTERIZED TRANSCRIPTIONAL REGULATORY PROTEIN"/>
    <property type="match status" value="1"/>
</dbReference>
<dbReference type="SMART" id="SM00906">
    <property type="entry name" value="Fungal_trans"/>
    <property type="match status" value="1"/>
</dbReference>
<evidence type="ECO:0000259" key="5">
    <source>
        <dbReference type="PROSITE" id="PS50048"/>
    </source>
</evidence>
<dbReference type="OrthoDB" id="435881at2759"/>
<dbReference type="Pfam" id="PF04082">
    <property type="entry name" value="Fungal_trans"/>
    <property type="match status" value="1"/>
</dbReference>
<dbReference type="PROSITE" id="PS00463">
    <property type="entry name" value="ZN2_CY6_FUNGAL_1"/>
    <property type="match status" value="1"/>
</dbReference>
<comment type="caution">
    <text evidence="6">The sequence shown here is derived from an EMBL/GenBank/DDBJ whole genome shotgun (WGS) entry which is preliminary data.</text>
</comment>
<feature type="domain" description="Zn(2)-C6 fungal-type" evidence="5">
    <location>
        <begin position="41"/>
        <end position="70"/>
    </location>
</feature>
<evidence type="ECO:0000256" key="4">
    <source>
        <dbReference type="SAM" id="MobiDB-lite"/>
    </source>
</evidence>
<dbReference type="InterPro" id="IPR001138">
    <property type="entry name" value="Zn2Cys6_DnaBD"/>
</dbReference>
<dbReference type="InterPro" id="IPR036864">
    <property type="entry name" value="Zn2-C6_fun-type_DNA-bd_sf"/>
</dbReference>
<feature type="region of interest" description="Disordered" evidence="4">
    <location>
        <begin position="1"/>
        <end position="38"/>
    </location>
</feature>
<dbReference type="SMART" id="SM00066">
    <property type="entry name" value="GAL4"/>
    <property type="match status" value="1"/>
</dbReference>
<dbReference type="PROSITE" id="PS50048">
    <property type="entry name" value="ZN2_CY6_FUNGAL_2"/>
    <property type="match status" value="1"/>
</dbReference>
<feature type="compositionally biased region" description="Polar residues" evidence="4">
    <location>
        <begin position="117"/>
        <end position="131"/>
    </location>
</feature>
<feature type="region of interest" description="Disordered" evidence="4">
    <location>
        <begin position="655"/>
        <end position="676"/>
    </location>
</feature>
<evidence type="ECO:0000313" key="6">
    <source>
        <dbReference type="EMBL" id="KAG4417392.1"/>
    </source>
</evidence>
<feature type="region of interest" description="Disordered" evidence="4">
    <location>
        <begin position="112"/>
        <end position="132"/>
    </location>
</feature>
<keyword evidence="3" id="KW-0539">Nucleus</keyword>
<keyword evidence="2" id="KW-0479">Metal-binding</keyword>
<dbReference type="InterPro" id="IPR050613">
    <property type="entry name" value="Sec_Metabolite_Reg"/>
</dbReference>